<comment type="caution">
    <text evidence="10">The sequence shown here is derived from an EMBL/GenBank/DDBJ whole genome shotgun (WGS) entry which is preliminary data.</text>
</comment>
<dbReference type="InterPro" id="IPR008689">
    <property type="entry name" value="ATP_synth_F0_dsu_mt"/>
</dbReference>
<evidence type="ECO:0000313" key="10">
    <source>
        <dbReference type="EMBL" id="KAJ6322912.1"/>
    </source>
</evidence>
<evidence type="ECO:0000313" key="11">
    <source>
        <dbReference type="Proteomes" id="UP001141253"/>
    </source>
</evidence>
<comment type="similarity">
    <text evidence="2">Belongs to the ATPase d subunit family.</text>
</comment>
<reference evidence="10" key="2">
    <citation type="journal article" date="2023" name="Int. J. Mol. Sci.">
        <title>De Novo Assembly and Annotation of 11 Diverse Shrub Willow (Salix) Genomes Reveals Novel Gene Organization in Sex-Linked Regions.</title>
        <authorList>
            <person name="Hyden B."/>
            <person name="Feng K."/>
            <person name="Yates T.B."/>
            <person name="Jawdy S."/>
            <person name="Cereghino C."/>
            <person name="Smart L.B."/>
            <person name="Muchero W."/>
        </authorList>
    </citation>
    <scope>NUCLEOTIDE SEQUENCE</scope>
    <source>
        <tissue evidence="10">Shoot tip</tissue>
    </source>
</reference>
<protein>
    <recommendedName>
        <fullName evidence="12">ATP synthase subunit d, mitochondrial</fullName>
    </recommendedName>
</protein>
<feature type="non-terminal residue" evidence="10">
    <location>
        <position position="54"/>
    </location>
</feature>
<evidence type="ECO:0000256" key="9">
    <source>
        <dbReference type="ARBA" id="ARBA00023136"/>
    </source>
</evidence>
<keyword evidence="11" id="KW-1185">Reference proteome</keyword>
<evidence type="ECO:0008006" key="12">
    <source>
        <dbReference type="Google" id="ProtNLM"/>
    </source>
</evidence>
<keyword evidence="7" id="KW-0406">Ion transport</keyword>
<evidence type="ECO:0000256" key="5">
    <source>
        <dbReference type="ARBA" id="ARBA00022781"/>
    </source>
</evidence>
<keyword evidence="3" id="KW-0813">Transport</keyword>
<dbReference type="EMBL" id="JAPFFI010000023">
    <property type="protein sequence ID" value="KAJ6322912.1"/>
    <property type="molecule type" value="Genomic_DNA"/>
</dbReference>
<sequence>MRLAKEFATLRRAFNEVNSQLETKFSQEPEPIDWEYYRKGIGTRLVDMYKQAYE</sequence>
<dbReference type="InterPro" id="IPR036228">
    <property type="entry name" value="ATP_synth_F0_dsu_sf_mt"/>
</dbReference>
<gene>
    <name evidence="10" type="ORF">OIU77_012699</name>
</gene>
<evidence type="ECO:0000256" key="6">
    <source>
        <dbReference type="ARBA" id="ARBA00022792"/>
    </source>
</evidence>
<keyword evidence="8" id="KW-0496">Mitochondrion</keyword>
<proteinExistence type="inferred from homology"/>
<keyword evidence="6" id="KW-0999">Mitochondrion inner membrane</keyword>
<keyword evidence="5" id="KW-0375">Hydrogen ion transport</keyword>
<dbReference type="SUPFAM" id="SSF161065">
    <property type="entry name" value="ATP synthase D chain-like"/>
    <property type="match status" value="1"/>
</dbReference>
<name>A0ABQ9A4R0_9ROSI</name>
<evidence type="ECO:0000256" key="2">
    <source>
        <dbReference type="ARBA" id="ARBA00006842"/>
    </source>
</evidence>
<accession>A0ABQ9A4R0</accession>
<evidence type="ECO:0000256" key="3">
    <source>
        <dbReference type="ARBA" id="ARBA00022448"/>
    </source>
</evidence>
<evidence type="ECO:0000256" key="8">
    <source>
        <dbReference type="ARBA" id="ARBA00023128"/>
    </source>
</evidence>
<reference evidence="10" key="1">
    <citation type="submission" date="2022-10" db="EMBL/GenBank/DDBJ databases">
        <authorList>
            <person name="Hyden B.L."/>
            <person name="Feng K."/>
            <person name="Yates T."/>
            <person name="Jawdy S."/>
            <person name="Smart L.B."/>
            <person name="Muchero W."/>
        </authorList>
    </citation>
    <scope>NUCLEOTIDE SEQUENCE</scope>
    <source>
        <tissue evidence="10">Shoot tip</tissue>
    </source>
</reference>
<keyword evidence="4" id="KW-0138">CF(0)</keyword>
<dbReference type="Gene3D" id="6.10.280.70">
    <property type="match status" value="1"/>
</dbReference>
<organism evidence="10 11">
    <name type="scientific">Salix suchowensis</name>
    <dbReference type="NCBI Taxonomy" id="1278906"/>
    <lineage>
        <taxon>Eukaryota</taxon>
        <taxon>Viridiplantae</taxon>
        <taxon>Streptophyta</taxon>
        <taxon>Embryophyta</taxon>
        <taxon>Tracheophyta</taxon>
        <taxon>Spermatophyta</taxon>
        <taxon>Magnoliopsida</taxon>
        <taxon>eudicotyledons</taxon>
        <taxon>Gunneridae</taxon>
        <taxon>Pentapetalae</taxon>
        <taxon>rosids</taxon>
        <taxon>fabids</taxon>
        <taxon>Malpighiales</taxon>
        <taxon>Salicaceae</taxon>
        <taxon>Saliceae</taxon>
        <taxon>Salix</taxon>
    </lineage>
</organism>
<dbReference type="Proteomes" id="UP001141253">
    <property type="component" value="Chromosome 8"/>
</dbReference>
<evidence type="ECO:0000256" key="4">
    <source>
        <dbReference type="ARBA" id="ARBA00022547"/>
    </source>
</evidence>
<keyword evidence="9" id="KW-0472">Membrane</keyword>
<evidence type="ECO:0000256" key="7">
    <source>
        <dbReference type="ARBA" id="ARBA00023065"/>
    </source>
</evidence>
<dbReference type="PANTHER" id="PTHR12700">
    <property type="entry name" value="ATP SYNTHASE SUBUNIT D, MITOCHONDRIAL"/>
    <property type="match status" value="1"/>
</dbReference>
<comment type="subcellular location">
    <subcellularLocation>
        <location evidence="1">Mitochondrion inner membrane</location>
    </subcellularLocation>
</comment>
<evidence type="ECO:0000256" key="1">
    <source>
        <dbReference type="ARBA" id="ARBA00004273"/>
    </source>
</evidence>